<dbReference type="SMART" id="SM00421">
    <property type="entry name" value="HTH_LUXR"/>
    <property type="match status" value="1"/>
</dbReference>
<dbReference type="PROSITE" id="PS50043">
    <property type="entry name" value="HTH_LUXR_2"/>
    <property type="match status" value="1"/>
</dbReference>
<dbReference type="PANTHER" id="PTHR43214:SF43">
    <property type="entry name" value="TWO-COMPONENT RESPONSE REGULATOR"/>
    <property type="match status" value="1"/>
</dbReference>
<dbReference type="CDD" id="cd17535">
    <property type="entry name" value="REC_NarL-like"/>
    <property type="match status" value="1"/>
</dbReference>
<proteinExistence type="predicted"/>
<dbReference type="PANTHER" id="PTHR43214">
    <property type="entry name" value="TWO-COMPONENT RESPONSE REGULATOR"/>
    <property type="match status" value="1"/>
</dbReference>
<reference evidence="5" key="1">
    <citation type="journal article" date="2014" name="Front. Microbiol.">
        <title>High frequency of phylogenetically diverse reductive dehalogenase-homologous genes in deep subseafloor sedimentary metagenomes.</title>
        <authorList>
            <person name="Kawai M."/>
            <person name="Futagami T."/>
            <person name="Toyoda A."/>
            <person name="Takaki Y."/>
            <person name="Nishi S."/>
            <person name="Hori S."/>
            <person name="Arai W."/>
            <person name="Tsubouchi T."/>
            <person name="Morono Y."/>
            <person name="Uchiyama I."/>
            <person name="Ito T."/>
            <person name="Fujiyama A."/>
            <person name="Inagaki F."/>
            <person name="Takami H."/>
        </authorList>
    </citation>
    <scope>NUCLEOTIDE SEQUENCE</scope>
    <source>
        <strain evidence="5">Expedition CK06-06</strain>
    </source>
</reference>
<dbReference type="PRINTS" id="PR00038">
    <property type="entry name" value="HTHLUXR"/>
</dbReference>
<dbReference type="GO" id="GO:0000160">
    <property type="term" value="P:phosphorelay signal transduction system"/>
    <property type="evidence" value="ECO:0007669"/>
    <property type="project" value="InterPro"/>
</dbReference>
<evidence type="ECO:0000259" key="4">
    <source>
        <dbReference type="PROSITE" id="PS50110"/>
    </source>
</evidence>
<feature type="domain" description="Response regulatory" evidence="4">
    <location>
        <begin position="24"/>
        <end position="140"/>
    </location>
</feature>
<dbReference type="InterPro" id="IPR011006">
    <property type="entry name" value="CheY-like_superfamily"/>
</dbReference>
<dbReference type="InterPro" id="IPR039420">
    <property type="entry name" value="WalR-like"/>
</dbReference>
<evidence type="ECO:0000259" key="3">
    <source>
        <dbReference type="PROSITE" id="PS50043"/>
    </source>
</evidence>
<dbReference type="InterPro" id="IPR001789">
    <property type="entry name" value="Sig_transdc_resp-reg_receiver"/>
</dbReference>
<organism evidence="5">
    <name type="scientific">marine sediment metagenome</name>
    <dbReference type="NCBI Taxonomy" id="412755"/>
    <lineage>
        <taxon>unclassified sequences</taxon>
        <taxon>metagenomes</taxon>
        <taxon>ecological metagenomes</taxon>
    </lineage>
</organism>
<evidence type="ECO:0008006" key="6">
    <source>
        <dbReference type="Google" id="ProtNLM"/>
    </source>
</evidence>
<evidence type="ECO:0000313" key="5">
    <source>
        <dbReference type="EMBL" id="GAI68042.1"/>
    </source>
</evidence>
<protein>
    <recommendedName>
        <fullName evidence="6">DNA-binding response regulator</fullName>
    </recommendedName>
</protein>
<dbReference type="GO" id="GO:0003677">
    <property type="term" value="F:DNA binding"/>
    <property type="evidence" value="ECO:0007669"/>
    <property type="project" value="UniProtKB-KW"/>
</dbReference>
<feature type="domain" description="HTH luxR-type" evidence="3">
    <location>
        <begin position="167"/>
        <end position="232"/>
    </location>
</feature>
<dbReference type="GO" id="GO:0006355">
    <property type="term" value="P:regulation of DNA-templated transcription"/>
    <property type="evidence" value="ECO:0007669"/>
    <property type="project" value="InterPro"/>
</dbReference>
<comment type="caution">
    <text evidence="5">The sequence shown here is derived from an EMBL/GenBank/DDBJ whole genome shotgun (WGS) entry which is preliminary data.</text>
</comment>
<dbReference type="AlphaFoldDB" id="X1QHV2"/>
<dbReference type="Gene3D" id="3.40.50.2300">
    <property type="match status" value="1"/>
</dbReference>
<dbReference type="SUPFAM" id="SSF46894">
    <property type="entry name" value="C-terminal effector domain of the bipartite response regulators"/>
    <property type="match status" value="1"/>
</dbReference>
<dbReference type="EMBL" id="BARW01002142">
    <property type="protein sequence ID" value="GAI68042.1"/>
    <property type="molecule type" value="Genomic_DNA"/>
</dbReference>
<sequence>MLKLNILLKRLILIVEKEAMNSIRILLAEDHVVVRQGTRQLLEREPDFEIVGEAGDGEEAVRLASQLKPEVVIMDVAMPKLSGIEATKQIKAILPATIVLVLTGYDYDEYVFSMLEAGAAGYLLKNVSGSELIRAVRAVYAGEPMIHPTILSKLMTRFKTPVAGPPSVRPLHVLSERETEVLKIAAKGMSNKDIGNALFISERTVQAHMRSIFNKLGVGSRSEAILYGLKKGWFTIDDLP</sequence>
<dbReference type="InterPro" id="IPR000792">
    <property type="entry name" value="Tscrpt_reg_LuxR_C"/>
</dbReference>
<accession>X1QHV2</accession>
<gene>
    <name evidence="5" type="ORF">S12H4_06193</name>
</gene>
<keyword evidence="2" id="KW-0238">DNA-binding</keyword>
<name>X1QHV2_9ZZZZ</name>
<dbReference type="SMART" id="SM00448">
    <property type="entry name" value="REC"/>
    <property type="match status" value="1"/>
</dbReference>
<dbReference type="SUPFAM" id="SSF52172">
    <property type="entry name" value="CheY-like"/>
    <property type="match status" value="1"/>
</dbReference>
<evidence type="ECO:0000256" key="2">
    <source>
        <dbReference type="ARBA" id="ARBA00023125"/>
    </source>
</evidence>
<evidence type="ECO:0000256" key="1">
    <source>
        <dbReference type="ARBA" id="ARBA00022553"/>
    </source>
</evidence>
<dbReference type="InterPro" id="IPR058245">
    <property type="entry name" value="NreC/VraR/RcsB-like_REC"/>
</dbReference>
<keyword evidence="1" id="KW-0597">Phosphoprotein</keyword>
<dbReference type="InterPro" id="IPR016032">
    <property type="entry name" value="Sig_transdc_resp-reg_C-effctor"/>
</dbReference>
<dbReference type="Pfam" id="PF00072">
    <property type="entry name" value="Response_reg"/>
    <property type="match status" value="1"/>
</dbReference>
<dbReference type="PROSITE" id="PS00622">
    <property type="entry name" value="HTH_LUXR_1"/>
    <property type="match status" value="1"/>
</dbReference>
<dbReference type="PROSITE" id="PS50110">
    <property type="entry name" value="RESPONSE_REGULATORY"/>
    <property type="match status" value="1"/>
</dbReference>
<dbReference type="Pfam" id="PF00196">
    <property type="entry name" value="GerE"/>
    <property type="match status" value="1"/>
</dbReference>
<dbReference type="CDD" id="cd06170">
    <property type="entry name" value="LuxR_C_like"/>
    <property type="match status" value="1"/>
</dbReference>